<dbReference type="PATRIC" id="fig|1188235.3.peg.11"/>
<dbReference type="Proteomes" id="UP000013220">
    <property type="component" value="Unassembled WGS sequence"/>
</dbReference>
<protein>
    <submittedName>
        <fullName evidence="1">Uncharacterized protein</fullName>
    </submittedName>
</protein>
<dbReference type="EMBL" id="AORH01000005">
    <property type="protein sequence ID" value="ENY70267.1"/>
    <property type="molecule type" value="Genomic_DNA"/>
</dbReference>
<organism evidence="1 2">
    <name type="scientific">Mycoplasmopsis bovigenitalium 51080</name>
    <dbReference type="NCBI Taxonomy" id="1188235"/>
    <lineage>
        <taxon>Bacteria</taxon>
        <taxon>Bacillati</taxon>
        <taxon>Mycoplasmatota</taxon>
        <taxon>Mycoplasmoidales</taxon>
        <taxon>Metamycoplasmataceae</taxon>
        <taxon>Mycoplasmopsis</taxon>
    </lineage>
</organism>
<accession>N9V4M2</accession>
<gene>
    <name evidence="1" type="ORF">MBVG_0100</name>
</gene>
<sequence>MAKTQSIEPNIAQKTNEELRDYGLDFKLEQESLNYQIDKALDEYKSKIGGGGGEPSRC</sequence>
<evidence type="ECO:0000313" key="1">
    <source>
        <dbReference type="EMBL" id="ENY70267.1"/>
    </source>
</evidence>
<dbReference type="eggNOG" id="COG0286">
    <property type="taxonomic scope" value="Bacteria"/>
</dbReference>
<name>N9V4M2_9BACT</name>
<reference evidence="1 2" key="1">
    <citation type="journal article" date="2013" name="Genome Announc.">
        <title>Draft Genome Sequences of Mycoplasma alkalescens, Mycoplasma arginini, and Mycoplasma bovigenitalium, Three Species with Equivocal Pathogenic Status for Cattle.</title>
        <authorList>
            <person name="Manso-Silvan L."/>
            <person name="Tardy F."/>
            <person name="Baranowski E."/>
            <person name="Barre A."/>
            <person name="Blanchard A."/>
            <person name="Breton M."/>
            <person name="Couture C."/>
            <person name="Citti C."/>
            <person name="Dordet-Frisoni E."/>
            <person name="Dupuy V."/>
            <person name="Gaurivaud P."/>
            <person name="Jacob D."/>
            <person name="Lemaitre C."/>
            <person name="Nikolski M."/>
            <person name="Nouvel L.X."/>
            <person name="Poumarat F."/>
            <person name="Thebault P."/>
            <person name="Theil S."/>
            <person name="Thiaucourt F."/>
            <person name="Sirand-Pugnet P."/>
        </authorList>
    </citation>
    <scope>NUCLEOTIDE SEQUENCE [LARGE SCALE GENOMIC DNA]</scope>
    <source>
        <strain evidence="1 2">51080</strain>
    </source>
</reference>
<keyword evidence="2" id="KW-1185">Reference proteome</keyword>
<evidence type="ECO:0000313" key="2">
    <source>
        <dbReference type="Proteomes" id="UP000013220"/>
    </source>
</evidence>
<comment type="caution">
    <text evidence="1">The sequence shown here is derived from an EMBL/GenBank/DDBJ whole genome shotgun (WGS) entry which is preliminary data.</text>
</comment>
<dbReference type="RefSeq" id="WP_004418727.1">
    <property type="nucleotide sequence ID" value="NZ_AORH01000005.1"/>
</dbReference>
<dbReference type="AlphaFoldDB" id="N9V4M2"/>
<dbReference type="STRING" id="1188235.MBVG_0100"/>
<proteinExistence type="predicted"/>